<keyword evidence="2" id="KW-0378">Hydrolase</keyword>
<dbReference type="InterPro" id="IPR000667">
    <property type="entry name" value="Peptidase_S13"/>
</dbReference>
<accession>A0A2T4Z985</accession>
<name>A0A2T4Z985_9BACL</name>
<dbReference type="InterPro" id="IPR012338">
    <property type="entry name" value="Beta-lactam/transpept-like"/>
</dbReference>
<dbReference type="GO" id="GO:0004185">
    <property type="term" value="F:serine-type carboxypeptidase activity"/>
    <property type="evidence" value="ECO:0007669"/>
    <property type="project" value="InterPro"/>
</dbReference>
<evidence type="ECO:0000256" key="1">
    <source>
        <dbReference type="ARBA" id="ARBA00006096"/>
    </source>
</evidence>
<dbReference type="OrthoDB" id="9802627at2"/>
<dbReference type="PRINTS" id="PR00922">
    <property type="entry name" value="DADACBPTASE3"/>
</dbReference>
<feature type="signal peptide" evidence="3">
    <location>
        <begin position="1"/>
        <end position="30"/>
    </location>
</feature>
<dbReference type="PANTHER" id="PTHR30023:SF0">
    <property type="entry name" value="PENICILLIN-SENSITIVE CARBOXYPEPTIDASE A"/>
    <property type="match status" value="1"/>
</dbReference>
<comment type="similarity">
    <text evidence="1">Belongs to the peptidase S13 family.</text>
</comment>
<organism evidence="4 5">
    <name type="scientific">Desmospora activa DSM 45169</name>
    <dbReference type="NCBI Taxonomy" id="1121389"/>
    <lineage>
        <taxon>Bacteria</taxon>
        <taxon>Bacillati</taxon>
        <taxon>Bacillota</taxon>
        <taxon>Bacilli</taxon>
        <taxon>Bacillales</taxon>
        <taxon>Thermoactinomycetaceae</taxon>
        <taxon>Desmospora</taxon>
    </lineage>
</organism>
<evidence type="ECO:0000313" key="5">
    <source>
        <dbReference type="Proteomes" id="UP000241639"/>
    </source>
</evidence>
<feature type="chain" id="PRO_5015538961" evidence="3">
    <location>
        <begin position="31"/>
        <end position="964"/>
    </location>
</feature>
<sequence length="964" mass="105205">MKPINLRRVAWFCLFLLIVLSLTIPTSVTAETDQDQRLQQHLDATVDKLLAESDAAGTVVGYHVISLDDGRQLAGMREAVTLLPHGAMQLWTAAAALDAWSLDKTFTTRVYFDGNIDGGKLQGDVILEGGGDPFLETEDFHAFARALKQAGVRHINGDIVVDGSRFDNRTLGTSWMWDREAEPSHAPIGALSVNANTVQVTVEGKGRIGKTPQVTVTPASSAFEVINQAKVVPGDNANIQVERKRASDTFVVSGTIGVNHPALNEKRAVGNPAGYSGAVLIEALTREGIRLDRRTKVQEGAKTESAREVMRHPSPPVKEWVDTLLQERSPWVTEMTLKQLGAEQTGTGSAARGLEVVRAFAREQAKVNENWQPRDGSGNSRMGVMSSQQMTALLQAMDQHPLREDFFARLPVAGEDGLLQDRMNGTAAEGKVRAYPVDEDEIGGLTGVVESQSGERLAFSLMVNAGLERQAVEEMEDAFGVALASYPELPATVDDKAKSQAYPMAEVLDPLLDQDEYDGILHGVMVKSLDRDEVMYDRHSQSLLTPASNTKLFTSAAALAALGEDYRFQTDLYLDGKISDGVLTGDLVLRGGGDPSLATKGNLQVQDGPTLDAMVEELKQSGIRRVNGDIRVDDTFFTGPEYGKGWAWDNEDAYYQSQISALSINRGTVRFDYLPGEKAGDPIQLEMTPETDYVDVEVDVVTGEAGSANTLKIERERGTNRIRLSGHLPADFTGDYTRVPVEEPARYTGTVLKEMLEEEGVHFHPQTRVKKGKAPTGDADFTYFSPTLPEVVSYLNKVSDNVYAEMILQTLGRESGGDGSARAGEKEVEKWIQAWGIDTPFRLWDGSGLTRYNLISPEQLVTLLAAQTQEEHFAAFEQSLPLAGVDGTLRTRMRGTPAEGNLRGKTGSLTHVSTLAGYVTTEDGERLAYAIMMNGYTPESEQALQNRIGAEMAGFQRQWGGDEQ</sequence>
<evidence type="ECO:0000256" key="2">
    <source>
        <dbReference type="ARBA" id="ARBA00022801"/>
    </source>
</evidence>
<dbReference type="Gene3D" id="3.40.710.10">
    <property type="entry name" value="DD-peptidase/beta-lactamase superfamily"/>
    <property type="match status" value="2"/>
</dbReference>
<dbReference type="GO" id="GO:0006508">
    <property type="term" value="P:proteolysis"/>
    <property type="evidence" value="ECO:0007669"/>
    <property type="project" value="InterPro"/>
</dbReference>
<protein>
    <submittedName>
        <fullName evidence="4">PBP4 family serine-type D-alanyl-D-alanine carboxypeptidase</fullName>
    </submittedName>
</protein>
<proteinExistence type="inferred from homology"/>
<reference evidence="4 5" key="1">
    <citation type="submission" date="2018-04" db="EMBL/GenBank/DDBJ databases">
        <title>Genomic Encyclopedia of Archaeal and Bacterial Type Strains, Phase II (KMG-II): from individual species to whole genera.</title>
        <authorList>
            <person name="Goeker M."/>
        </authorList>
    </citation>
    <scope>NUCLEOTIDE SEQUENCE [LARGE SCALE GENOMIC DNA]</scope>
    <source>
        <strain evidence="4 5">DSM 45169</strain>
    </source>
</reference>
<dbReference type="Pfam" id="PF02113">
    <property type="entry name" value="Peptidase_S13"/>
    <property type="match status" value="2"/>
</dbReference>
<keyword evidence="5" id="KW-1185">Reference proteome</keyword>
<keyword evidence="4" id="KW-0121">Carboxypeptidase</keyword>
<keyword evidence="3" id="KW-0732">Signal</keyword>
<dbReference type="Gene3D" id="3.50.80.20">
    <property type="entry name" value="D-Ala-D-Ala carboxypeptidase C, peptidase S13"/>
    <property type="match status" value="2"/>
</dbReference>
<dbReference type="PANTHER" id="PTHR30023">
    <property type="entry name" value="D-ALANYL-D-ALANINE CARBOXYPEPTIDASE"/>
    <property type="match status" value="1"/>
</dbReference>
<dbReference type="GO" id="GO:0000270">
    <property type="term" value="P:peptidoglycan metabolic process"/>
    <property type="evidence" value="ECO:0007669"/>
    <property type="project" value="TreeGrafter"/>
</dbReference>
<dbReference type="Proteomes" id="UP000241639">
    <property type="component" value="Unassembled WGS sequence"/>
</dbReference>
<dbReference type="AlphaFoldDB" id="A0A2T4Z985"/>
<evidence type="ECO:0000313" key="4">
    <source>
        <dbReference type="EMBL" id="PTM58440.1"/>
    </source>
</evidence>
<dbReference type="EMBL" id="PZZP01000001">
    <property type="protein sequence ID" value="PTM58440.1"/>
    <property type="molecule type" value="Genomic_DNA"/>
</dbReference>
<evidence type="ECO:0000256" key="3">
    <source>
        <dbReference type="SAM" id="SignalP"/>
    </source>
</evidence>
<gene>
    <name evidence="4" type="ORF">C8J48_1023</name>
</gene>
<dbReference type="NCBIfam" id="TIGR00666">
    <property type="entry name" value="PBP4"/>
    <property type="match status" value="2"/>
</dbReference>
<comment type="caution">
    <text evidence="4">The sequence shown here is derived from an EMBL/GenBank/DDBJ whole genome shotgun (WGS) entry which is preliminary data.</text>
</comment>
<dbReference type="SUPFAM" id="SSF56601">
    <property type="entry name" value="beta-lactamase/transpeptidase-like"/>
    <property type="match status" value="2"/>
</dbReference>
<dbReference type="RefSeq" id="WP_107725247.1">
    <property type="nucleotide sequence ID" value="NZ_PZZP01000001.1"/>
</dbReference>
<keyword evidence="4" id="KW-0645">Protease</keyword>